<organism evidence="2 3">
    <name type="scientific">Thermomonospora umbrina</name>
    <dbReference type="NCBI Taxonomy" id="111806"/>
    <lineage>
        <taxon>Bacteria</taxon>
        <taxon>Bacillati</taxon>
        <taxon>Actinomycetota</taxon>
        <taxon>Actinomycetes</taxon>
        <taxon>Streptosporangiales</taxon>
        <taxon>Thermomonosporaceae</taxon>
        <taxon>Thermomonospora</taxon>
    </lineage>
</organism>
<sequence>MNEPTTPTESTRPGRRSTGGDHRDPDGFEHTDT</sequence>
<feature type="compositionally biased region" description="Basic and acidic residues" evidence="1">
    <location>
        <begin position="18"/>
        <end position="33"/>
    </location>
</feature>
<feature type="region of interest" description="Disordered" evidence="1">
    <location>
        <begin position="1"/>
        <end position="33"/>
    </location>
</feature>
<name>A0A3D9T821_9ACTN</name>
<proteinExistence type="predicted"/>
<keyword evidence="3" id="KW-1185">Reference proteome</keyword>
<gene>
    <name evidence="2" type="ORF">DFJ69_5438</name>
</gene>
<dbReference type="AlphaFoldDB" id="A0A3D9T821"/>
<evidence type="ECO:0000313" key="3">
    <source>
        <dbReference type="Proteomes" id="UP000256661"/>
    </source>
</evidence>
<evidence type="ECO:0000256" key="1">
    <source>
        <dbReference type="SAM" id="MobiDB-lite"/>
    </source>
</evidence>
<dbReference type="EMBL" id="QTTT01000001">
    <property type="protein sequence ID" value="REE99921.1"/>
    <property type="molecule type" value="Genomic_DNA"/>
</dbReference>
<accession>A0A3D9T821</accession>
<dbReference type="Proteomes" id="UP000256661">
    <property type="component" value="Unassembled WGS sequence"/>
</dbReference>
<feature type="compositionally biased region" description="Polar residues" evidence="1">
    <location>
        <begin position="1"/>
        <end position="11"/>
    </location>
</feature>
<reference evidence="2 3" key="1">
    <citation type="submission" date="2018-08" db="EMBL/GenBank/DDBJ databases">
        <title>Sequencing the genomes of 1000 actinobacteria strains.</title>
        <authorList>
            <person name="Klenk H.-P."/>
        </authorList>
    </citation>
    <scope>NUCLEOTIDE SEQUENCE [LARGE SCALE GENOMIC DNA]</scope>
    <source>
        <strain evidence="2 3">DSM 43927</strain>
    </source>
</reference>
<evidence type="ECO:0000313" key="2">
    <source>
        <dbReference type="EMBL" id="REE99921.1"/>
    </source>
</evidence>
<protein>
    <submittedName>
        <fullName evidence="2">Uncharacterized protein</fullName>
    </submittedName>
</protein>
<comment type="caution">
    <text evidence="2">The sequence shown here is derived from an EMBL/GenBank/DDBJ whole genome shotgun (WGS) entry which is preliminary data.</text>
</comment>